<keyword evidence="4" id="KW-1185">Reference proteome</keyword>
<feature type="region of interest" description="Disordered" evidence="1">
    <location>
        <begin position="286"/>
        <end position="316"/>
    </location>
</feature>
<dbReference type="Proteomes" id="UP001280121">
    <property type="component" value="Unassembled WGS sequence"/>
</dbReference>
<proteinExistence type="predicted"/>
<dbReference type="InterPro" id="IPR015410">
    <property type="entry name" value="DUF1985"/>
</dbReference>
<protein>
    <recommendedName>
        <fullName evidence="2">DUF1985 domain-containing protein</fullName>
    </recommendedName>
</protein>
<name>A0AAD9X3Q4_9ROSI</name>
<dbReference type="Pfam" id="PF09331">
    <property type="entry name" value="DUF1985"/>
    <property type="match status" value="1"/>
</dbReference>
<organism evidence="3 4">
    <name type="scientific">Dipteronia dyeriana</name>
    <dbReference type="NCBI Taxonomy" id="168575"/>
    <lineage>
        <taxon>Eukaryota</taxon>
        <taxon>Viridiplantae</taxon>
        <taxon>Streptophyta</taxon>
        <taxon>Embryophyta</taxon>
        <taxon>Tracheophyta</taxon>
        <taxon>Spermatophyta</taxon>
        <taxon>Magnoliopsida</taxon>
        <taxon>eudicotyledons</taxon>
        <taxon>Gunneridae</taxon>
        <taxon>Pentapetalae</taxon>
        <taxon>rosids</taxon>
        <taxon>malvids</taxon>
        <taxon>Sapindales</taxon>
        <taxon>Sapindaceae</taxon>
        <taxon>Hippocastanoideae</taxon>
        <taxon>Acereae</taxon>
        <taxon>Dipteronia</taxon>
    </lineage>
</organism>
<reference evidence="3" key="1">
    <citation type="journal article" date="2023" name="Plant J.">
        <title>Genome sequences and population genomics provide insights into the demographic history, inbreeding, and mutation load of two 'living fossil' tree species of Dipteronia.</title>
        <authorList>
            <person name="Feng Y."/>
            <person name="Comes H.P."/>
            <person name="Chen J."/>
            <person name="Zhu S."/>
            <person name="Lu R."/>
            <person name="Zhang X."/>
            <person name="Li P."/>
            <person name="Qiu J."/>
            <person name="Olsen K.M."/>
            <person name="Qiu Y."/>
        </authorList>
    </citation>
    <scope>NUCLEOTIDE SEQUENCE</scope>
    <source>
        <strain evidence="3">KIB01</strain>
    </source>
</reference>
<feature type="region of interest" description="Disordered" evidence="1">
    <location>
        <begin position="239"/>
        <end position="261"/>
    </location>
</feature>
<evidence type="ECO:0000313" key="3">
    <source>
        <dbReference type="EMBL" id="KAK2652148.1"/>
    </source>
</evidence>
<evidence type="ECO:0000259" key="2">
    <source>
        <dbReference type="Pfam" id="PF09331"/>
    </source>
</evidence>
<gene>
    <name evidence="3" type="ORF">Ddye_012004</name>
</gene>
<feature type="domain" description="DUF1985" evidence="2">
    <location>
        <begin position="83"/>
        <end position="206"/>
    </location>
</feature>
<dbReference type="AlphaFoldDB" id="A0AAD9X3Q4"/>
<evidence type="ECO:0000313" key="4">
    <source>
        <dbReference type="Proteomes" id="UP001280121"/>
    </source>
</evidence>
<comment type="caution">
    <text evidence="3">The sequence shown here is derived from an EMBL/GenBank/DDBJ whole genome shotgun (WGS) entry which is preliminary data.</text>
</comment>
<sequence>MVQGGGDGLEDLSCLLNDDEKPMMSMLKDFLKSPEGDWYKEKLTRHDHFKVLTRIDDALKRVLEDFTVEDRRQFMASYFGPTDDMRFLLGNHFVRFSKVEFYLMIILRFGVVPDTSLYAAVENDIHQWYFPRADEVSFKELIVVLTLREFQEAYDVVKHCLIYMLNWILMRVDERFKILVWQFRWMENLAAFNAFQWGAHVYRHLIWPPVCHPEGYCMLKKELTKQLRGKMLTKIFSARTTTGGSSREGSEEGEGEGVGVGVEGPVRRRLLTLRVQAPLEHQLMELRKALPKSEEDRQQQHKDLLDMIWKSEDDRQ</sequence>
<accession>A0AAD9X3Q4</accession>
<dbReference type="PANTHER" id="PTHR48449">
    <property type="entry name" value="DUF1985 DOMAIN-CONTAINING PROTEIN"/>
    <property type="match status" value="1"/>
</dbReference>
<dbReference type="EMBL" id="JANJYI010000004">
    <property type="protein sequence ID" value="KAK2652148.1"/>
    <property type="molecule type" value="Genomic_DNA"/>
</dbReference>
<dbReference type="PANTHER" id="PTHR48449:SF1">
    <property type="entry name" value="DUF1985 DOMAIN-CONTAINING PROTEIN"/>
    <property type="match status" value="1"/>
</dbReference>
<evidence type="ECO:0000256" key="1">
    <source>
        <dbReference type="SAM" id="MobiDB-lite"/>
    </source>
</evidence>